<name>A0AAV1V944_9STRA</name>
<sequence>MTDHEFEAPDEQLLLDDTLPLLDASNSRIPRDSIHAALLEDRTPEILFLEDAIGDTDSEHEEEENEEGGGEKGEGGDVDSGSKSDSIVLDLEDEKLVTFKSTGRVSSKEKWGHEPLAVDVKMHTVAIDMSDGLVVKVEGYYVPDKIHERQGRQLFELNEHEVIVKVYLFRIRREIHAIQFVTNVRTSDRFGETKRGELCKVVEAPEGKFIASFFGDISRGEEDIDLGFRFAERPAGKELAEVDVDVAEVDHVTTAQGETVHVVGTQTQKQG</sequence>
<reference evidence="3" key="1">
    <citation type="submission" date="2024-01" db="EMBL/GenBank/DDBJ databases">
        <authorList>
            <person name="Webb A."/>
        </authorList>
    </citation>
    <scope>NUCLEOTIDE SEQUENCE</scope>
    <source>
        <strain evidence="3">Pm1</strain>
    </source>
</reference>
<dbReference type="SUPFAM" id="SSF51101">
    <property type="entry name" value="Mannose-binding lectins"/>
    <property type="match status" value="1"/>
</dbReference>
<dbReference type="InterPro" id="IPR036404">
    <property type="entry name" value="Jacalin-like_lectin_dom_sf"/>
</dbReference>
<dbReference type="InterPro" id="IPR001229">
    <property type="entry name" value="Jacalin-like_lectin_dom"/>
</dbReference>
<gene>
    <name evidence="3" type="ORF">PM001_LOCUS28594</name>
</gene>
<evidence type="ECO:0000256" key="1">
    <source>
        <dbReference type="SAM" id="MobiDB-lite"/>
    </source>
</evidence>
<feature type="compositionally biased region" description="Acidic residues" evidence="1">
    <location>
        <begin position="54"/>
        <end position="68"/>
    </location>
</feature>
<evidence type="ECO:0000259" key="2">
    <source>
        <dbReference type="Pfam" id="PF01419"/>
    </source>
</evidence>
<evidence type="ECO:0000313" key="4">
    <source>
        <dbReference type="Proteomes" id="UP001162060"/>
    </source>
</evidence>
<evidence type="ECO:0000313" key="3">
    <source>
        <dbReference type="EMBL" id="CAK7943444.1"/>
    </source>
</evidence>
<feature type="region of interest" description="Disordered" evidence="1">
    <location>
        <begin position="54"/>
        <end position="84"/>
    </location>
</feature>
<protein>
    <recommendedName>
        <fullName evidence="2">Jacalin-type lectin domain-containing protein</fullName>
    </recommendedName>
</protein>
<proteinExistence type="predicted"/>
<feature type="domain" description="Jacalin-type lectin" evidence="2">
    <location>
        <begin position="151"/>
        <end position="216"/>
    </location>
</feature>
<accession>A0AAV1V944</accession>
<dbReference type="Pfam" id="PF01419">
    <property type="entry name" value="Jacalin"/>
    <property type="match status" value="1"/>
</dbReference>
<dbReference type="EMBL" id="CAKLBY020000302">
    <property type="protein sequence ID" value="CAK7943444.1"/>
    <property type="molecule type" value="Genomic_DNA"/>
</dbReference>
<dbReference type="Gene3D" id="2.100.10.30">
    <property type="entry name" value="Jacalin-like lectin domain"/>
    <property type="match status" value="1"/>
</dbReference>
<dbReference type="AlphaFoldDB" id="A0AAV1V944"/>
<comment type="caution">
    <text evidence="3">The sequence shown here is derived from an EMBL/GenBank/DDBJ whole genome shotgun (WGS) entry which is preliminary data.</text>
</comment>
<organism evidence="3 4">
    <name type="scientific">Peronospora matthiolae</name>
    <dbReference type="NCBI Taxonomy" id="2874970"/>
    <lineage>
        <taxon>Eukaryota</taxon>
        <taxon>Sar</taxon>
        <taxon>Stramenopiles</taxon>
        <taxon>Oomycota</taxon>
        <taxon>Peronosporomycetes</taxon>
        <taxon>Peronosporales</taxon>
        <taxon>Peronosporaceae</taxon>
        <taxon>Peronospora</taxon>
    </lineage>
</organism>
<dbReference type="Proteomes" id="UP001162060">
    <property type="component" value="Unassembled WGS sequence"/>
</dbReference>